<feature type="transmembrane region" description="Helical" evidence="1">
    <location>
        <begin position="7"/>
        <end position="29"/>
    </location>
</feature>
<sequence>MLSKIADVILSIIGFVVLGLCVAGFILLVNL</sequence>
<accession>A0A8S5UMH9</accession>
<keyword evidence="1" id="KW-1133">Transmembrane helix</keyword>
<organism evidence="2">
    <name type="scientific">Myoviridae sp. ctCo31</name>
    <dbReference type="NCBI Taxonomy" id="2825053"/>
    <lineage>
        <taxon>Viruses</taxon>
        <taxon>Duplodnaviria</taxon>
        <taxon>Heunggongvirae</taxon>
        <taxon>Uroviricota</taxon>
        <taxon>Caudoviricetes</taxon>
    </lineage>
</organism>
<evidence type="ECO:0000313" key="2">
    <source>
        <dbReference type="EMBL" id="DAF95705.1"/>
    </source>
</evidence>
<protein>
    <submittedName>
        <fullName evidence="2">Uncharacterized protein</fullName>
    </submittedName>
</protein>
<dbReference type="EMBL" id="BK016109">
    <property type="protein sequence ID" value="DAF95705.1"/>
    <property type="molecule type" value="Genomic_DNA"/>
</dbReference>
<name>A0A8S5UMH9_9CAUD</name>
<keyword evidence="1" id="KW-0472">Membrane</keyword>
<keyword evidence="1" id="KW-0812">Transmembrane</keyword>
<reference evidence="2" key="1">
    <citation type="journal article" date="2021" name="Proc. Natl. Acad. Sci. U.S.A.">
        <title>A Catalog of Tens of Thousands of Viruses from Human Metagenomes Reveals Hidden Associations with Chronic Diseases.</title>
        <authorList>
            <person name="Tisza M.J."/>
            <person name="Buck C.B."/>
        </authorList>
    </citation>
    <scope>NUCLEOTIDE SEQUENCE</scope>
    <source>
        <strain evidence="2">CtCo31</strain>
    </source>
</reference>
<proteinExistence type="predicted"/>
<evidence type="ECO:0000256" key="1">
    <source>
        <dbReference type="SAM" id="Phobius"/>
    </source>
</evidence>